<dbReference type="Proteomes" id="UP000242254">
    <property type="component" value="Unassembled WGS sequence"/>
</dbReference>
<dbReference type="GeneID" id="35436276"/>
<evidence type="ECO:0000256" key="2">
    <source>
        <dbReference type="SAM" id="MobiDB-lite"/>
    </source>
</evidence>
<feature type="region of interest" description="Disordered" evidence="2">
    <location>
        <begin position="266"/>
        <end position="302"/>
    </location>
</feature>
<gene>
    <name evidence="5" type="ORF">RHIMIDRAFT_11368</name>
</gene>
<evidence type="ECO:0000256" key="1">
    <source>
        <dbReference type="SAM" id="Coils"/>
    </source>
</evidence>
<dbReference type="RefSeq" id="XP_023471436.1">
    <property type="nucleotide sequence ID" value="XM_023605286.1"/>
</dbReference>
<dbReference type="InterPro" id="IPR008936">
    <property type="entry name" value="Rho_GTPase_activation_prot"/>
</dbReference>
<evidence type="ECO:0000313" key="5">
    <source>
        <dbReference type="EMBL" id="PHZ17728.1"/>
    </source>
</evidence>
<reference evidence="5 6" key="1">
    <citation type="journal article" date="2016" name="Proc. Natl. Acad. Sci. U.S.A.">
        <title>Lipid metabolic changes in an early divergent fungus govern the establishment of a mutualistic symbiosis with endobacteria.</title>
        <authorList>
            <person name="Lastovetsky O.A."/>
            <person name="Gaspar M.L."/>
            <person name="Mondo S.J."/>
            <person name="LaButti K.M."/>
            <person name="Sandor L."/>
            <person name="Grigoriev I.V."/>
            <person name="Henry S.A."/>
            <person name="Pawlowska T.E."/>
        </authorList>
    </citation>
    <scope>NUCLEOTIDE SEQUENCE [LARGE SCALE GENOMIC DNA]</scope>
    <source>
        <strain evidence="5 6">ATCC 52813</strain>
    </source>
</reference>
<dbReference type="CDD" id="cd21206">
    <property type="entry name" value="CH_IQGAP"/>
    <property type="match status" value="1"/>
</dbReference>
<dbReference type="STRING" id="1340429.A0A2G4T9Q4"/>
<keyword evidence="1" id="KW-0175">Coiled coil</keyword>
<dbReference type="InterPro" id="IPR036872">
    <property type="entry name" value="CH_dom_sf"/>
</dbReference>
<sequence length="1293" mass="147857">MQKVANLSNINLSEEDAVAGKYITSKLCIVTHILKIGMSNRIRLAKAEQAKNDSRWADKMRSLVQVHEYLCHIGEAIEWIESFLGEKIDDNDNKEASIVHLEKTLHDGVVLAKLAQKIHPGIISSIISGDAKFKFLRSNNINAFLQVLKEVGLPSIFWFEFVDLYDGKNMPKVIYCIHALSHLLYSTQVAPAIKNLHGEFNFSEDILVATQRSLEKSGATMPNFNNLGSSLQKELDGKNNKKYAFRPIEEPILLDDPITMIPALRNRNSIGNSKNPTPDLIAYDSDTESKLSDADEDDDSVDYHQHPMTLQTLKFLDATNDSSISSSESDLDEYHHGSLSSDEESSDGDGIREHTLERHFSKPENQNLLVTAQGCIRAYMAKNKMQKIKDQHYYQSYHAQTQQSKVNTFWINQKLGEKRMQYFASPETWVISLQAMIRRHLAMNKLRYQIRDGSQGLNYARQQGLASAQLHENTLQQLKSEKNPPIGVVKSVLHMLSNNDVDFHEDLVIEELRQKVIESIRENNQLDSQVSMIDVQIALLLKNVVTLDEVVKLSNAFFHRNRKMQQQRKFSELVSGNSQNHDLRSVDKTSREKLELYQQLVYLLQTEPMYLARLMSVAGGHSERKGQRKLDATVLALFGYGTNAREECLLINLCKACIVQEIKHVQSIQEFMRGNYTFMKLVVQVNRGAKERAFFSSLFSPLVKKVINNRDLDLETNPMVIYQKCINQEELATGQPSSRPFNVNQSEALQSPDVVQILSEHVESLRLMTDEFLNAIIQTVNSVPYGMRAIARELRIVMEEAFPDEHPEEIIKTLGNFIYYRYLSPAITAPEQYDVINCEVSPIQRRNLAEISKMLQQISSGKSFDSRNTHLSVLNDYIKEASQKLSRWFVELTDVEEPEDHFGMDPLADHTSTQKPTVYIHPTELYHIHQLLEEHADYIEHQKSGILHAILQDLGEAPTDVNLTVPLRLLRLELVDRRDGLPDDTNGGGDVKKLLLDTKRLIILVIQVQSGPTLEAILNEPVTEEHERIWEIVREEQFPSTGTDKEIEMANRERNFKFGYKNASMDVKSLSFAKLKSFATKLHAYLMQHGVIAESPGYQSIINMIAMDITKKGERRKLRNAEIKKLQNILAHLEEKRNFLIGQGESYKEYLDSCMKNMAEKRGKKQKFVFPFTRQYFHIKNLQKRGLVPKFGSFKYSAKTLYDRGIIVDLAGVSPKLYSRITIILSMDRAGIITFEGYFPLLNTQDLHVDVHYEDLLQTQYEGVQTIKVLDGMATVNVNLLIYLINKKFYHTA</sequence>
<dbReference type="InterPro" id="IPR001936">
    <property type="entry name" value="RasGAP_dom"/>
</dbReference>
<dbReference type="PROSITE" id="PS50021">
    <property type="entry name" value="CH"/>
    <property type="match status" value="1"/>
</dbReference>
<feature type="compositionally biased region" description="Polar residues" evidence="2">
    <location>
        <begin position="266"/>
        <end position="276"/>
    </location>
</feature>
<dbReference type="GO" id="GO:0051015">
    <property type="term" value="F:actin filament binding"/>
    <property type="evidence" value="ECO:0007669"/>
    <property type="project" value="TreeGrafter"/>
</dbReference>
<evidence type="ECO:0000313" key="6">
    <source>
        <dbReference type="Proteomes" id="UP000242254"/>
    </source>
</evidence>
<evidence type="ECO:0000259" key="3">
    <source>
        <dbReference type="PROSITE" id="PS50018"/>
    </source>
</evidence>
<dbReference type="PANTHER" id="PTHR14149">
    <property type="entry name" value="RAS GTPASE-ACTIVATING PROTEIN WITH IQ MOTIF"/>
    <property type="match status" value="1"/>
</dbReference>
<dbReference type="GO" id="GO:0005516">
    <property type="term" value="F:calmodulin binding"/>
    <property type="evidence" value="ECO:0007669"/>
    <property type="project" value="TreeGrafter"/>
</dbReference>
<organism evidence="5 6">
    <name type="scientific">Rhizopus microsporus ATCC 52813</name>
    <dbReference type="NCBI Taxonomy" id="1340429"/>
    <lineage>
        <taxon>Eukaryota</taxon>
        <taxon>Fungi</taxon>
        <taxon>Fungi incertae sedis</taxon>
        <taxon>Mucoromycota</taxon>
        <taxon>Mucoromycotina</taxon>
        <taxon>Mucoromycetes</taxon>
        <taxon>Mucorales</taxon>
        <taxon>Mucorineae</taxon>
        <taxon>Rhizopodaceae</taxon>
        <taxon>Rhizopus</taxon>
    </lineage>
</organism>
<dbReference type="Gene3D" id="1.10.506.10">
    <property type="entry name" value="GTPase Activation - p120gap, domain 1"/>
    <property type="match status" value="1"/>
</dbReference>
<dbReference type="Pfam" id="PF00307">
    <property type="entry name" value="CH"/>
    <property type="match status" value="1"/>
</dbReference>
<dbReference type="SMART" id="SM00323">
    <property type="entry name" value="RasGAP"/>
    <property type="match status" value="1"/>
</dbReference>
<feature type="coiled-coil region" evidence="1">
    <location>
        <begin position="1116"/>
        <end position="1143"/>
    </location>
</feature>
<dbReference type="SUPFAM" id="SSF48350">
    <property type="entry name" value="GTPase activation domain, GAP"/>
    <property type="match status" value="1"/>
</dbReference>
<evidence type="ECO:0008006" key="7">
    <source>
        <dbReference type="Google" id="ProtNLM"/>
    </source>
</evidence>
<dbReference type="SUPFAM" id="SSF143885">
    <property type="entry name" value="RGC domain-like"/>
    <property type="match status" value="1"/>
</dbReference>
<dbReference type="EMBL" id="KZ303842">
    <property type="protein sequence ID" value="PHZ17728.1"/>
    <property type="molecule type" value="Genomic_DNA"/>
</dbReference>
<dbReference type="GO" id="GO:1903479">
    <property type="term" value="P:mitotic actomyosin contractile ring assembly actin filament organization"/>
    <property type="evidence" value="ECO:0007669"/>
    <property type="project" value="TreeGrafter"/>
</dbReference>
<feature type="region of interest" description="Disordered" evidence="2">
    <location>
        <begin position="321"/>
        <end position="350"/>
    </location>
</feature>
<dbReference type="Pfam" id="PF03836">
    <property type="entry name" value="RasGAP_C"/>
    <property type="match status" value="1"/>
</dbReference>
<dbReference type="GO" id="GO:0005096">
    <property type="term" value="F:GTPase activator activity"/>
    <property type="evidence" value="ECO:0007669"/>
    <property type="project" value="TreeGrafter"/>
</dbReference>
<feature type="domain" description="Calponin-homology (CH)" evidence="4">
    <location>
        <begin position="70"/>
        <end position="184"/>
    </location>
</feature>
<dbReference type="GO" id="GO:0110085">
    <property type="term" value="C:mitotic actomyosin contractile ring"/>
    <property type="evidence" value="ECO:0007669"/>
    <property type="project" value="TreeGrafter"/>
</dbReference>
<dbReference type="PROSITE" id="PS50018">
    <property type="entry name" value="RAS_GTPASE_ACTIV_2"/>
    <property type="match status" value="1"/>
</dbReference>
<accession>A0A2G4T9Q4</accession>
<dbReference type="InterPro" id="IPR000593">
    <property type="entry name" value="RasGAP_C"/>
</dbReference>
<dbReference type="InterPro" id="IPR001715">
    <property type="entry name" value="CH_dom"/>
</dbReference>
<dbReference type="Gene3D" id="1.10.418.10">
    <property type="entry name" value="Calponin-like domain"/>
    <property type="match status" value="1"/>
</dbReference>
<dbReference type="SUPFAM" id="SSF47576">
    <property type="entry name" value="Calponin-homology domain, CH-domain"/>
    <property type="match status" value="1"/>
</dbReference>
<dbReference type="SMART" id="SM00033">
    <property type="entry name" value="CH"/>
    <property type="match status" value="1"/>
</dbReference>
<keyword evidence="6" id="KW-1185">Reference proteome</keyword>
<name>A0A2G4T9Q4_RHIZD</name>
<evidence type="ECO:0000259" key="4">
    <source>
        <dbReference type="PROSITE" id="PS50021"/>
    </source>
</evidence>
<dbReference type="PANTHER" id="PTHR14149:SF14">
    <property type="entry name" value="CALPONIN-HOMOLOGY (CH) DOMAIN-CONTAINING PROTEIN"/>
    <property type="match status" value="1"/>
</dbReference>
<dbReference type="Pfam" id="PF00616">
    <property type="entry name" value="RasGAP"/>
    <property type="match status" value="1"/>
</dbReference>
<protein>
    <recommendedName>
        <fullName evidence="7">Ras GTPase-activating-like protein IQGAP1</fullName>
    </recommendedName>
</protein>
<proteinExistence type="predicted"/>
<feature type="domain" description="Ras-GAP" evidence="3">
    <location>
        <begin position="645"/>
        <end position="860"/>
    </location>
</feature>